<comment type="caution">
    <text evidence="5">The sequence shown here is derived from an EMBL/GenBank/DDBJ whole genome shotgun (WGS) entry which is preliminary data.</text>
</comment>
<dbReference type="Gene3D" id="2.130.10.130">
    <property type="entry name" value="Integrin alpha, N-terminal"/>
    <property type="match status" value="8"/>
</dbReference>
<reference evidence="5" key="2">
    <citation type="journal article" date="2021" name="Microbiome">
        <title>Successional dynamics and alternative stable states in a saline activated sludge microbial community over 9 years.</title>
        <authorList>
            <person name="Wang Y."/>
            <person name="Ye J."/>
            <person name="Ju F."/>
            <person name="Liu L."/>
            <person name="Boyd J.A."/>
            <person name="Deng Y."/>
            <person name="Parks D.H."/>
            <person name="Jiang X."/>
            <person name="Yin X."/>
            <person name="Woodcroft B.J."/>
            <person name="Tyson G.W."/>
            <person name="Hugenholtz P."/>
            <person name="Polz M.F."/>
            <person name="Zhang T."/>
        </authorList>
    </citation>
    <scope>NUCLEOTIDE SEQUENCE</scope>
    <source>
        <strain evidence="5">HKST-UBA02</strain>
    </source>
</reference>
<accession>A0A956SER4</accession>
<evidence type="ECO:0000313" key="6">
    <source>
        <dbReference type="Proteomes" id="UP000739538"/>
    </source>
</evidence>
<dbReference type="InterPro" id="IPR000413">
    <property type="entry name" value="Integrin_alpha"/>
</dbReference>
<evidence type="ECO:0000259" key="4">
    <source>
        <dbReference type="Pfam" id="PF13860"/>
    </source>
</evidence>
<dbReference type="Gene3D" id="2.60.40.4070">
    <property type="match status" value="1"/>
</dbReference>
<dbReference type="PANTHER" id="PTHR23220:SF122">
    <property type="entry name" value="INTEGRIN ALPHA-PS1"/>
    <property type="match status" value="1"/>
</dbReference>
<evidence type="ECO:0000256" key="2">
    <source>
        <dbReference type="ARBA" id="ARBA00022737"/>
    </source>
</evidence>
<dbReference type="Pfam" id="PF01839">
    <property type="entry name" value="FG-GAP"/>
    <property type="match status" value="12"/>
</dbReference>
<keyword evidence="1" id="KW-0732">Signal</keyword>
<dbReference type="Proteomes" id="UP000739538">
    <property type="component" value="Unassembled WGS sequence"/>
</dbReference>
<dbReference type="GO" id="GO:0007160">
    <property type="term" value="P:cell-matrix adhesion"/>
    <property type="evidence" value="ECO:0007669"/>
    <property type="project" value="TreeGrafter"/>
</dbReference>
<dbReference type="GO" id="GO:0005178">
    <property type="term" value="F:integrin binding"/>
    <property type="evidence" value="ECO:0007669"/>
    <property type="project" value="TreeGrafter"/>
</dbReference>
<organism evidence="5 6">
    <name type="scientific">Eiseniibacteriota bacterium</name>
    <dbReference type="NCBI Taxonomy" id="2212470"/>
    <lineage>
        <taxon>Bacteria</taxon>
        <taxon>Candidatus Eiseniibacteriota</taxon>
    </lineage>
</organism>
<keyword evidence="2" id="KW-0677">Repeat</keyword>
<dbReference type="Pfam" id="PF13860">
    <property type="entry name" value="FlgD_ig"/>
    <property type="match status" value="1"/>
</dbReference>
<dbReference type="EMBL" id="JAGQHS010000123">
    <property type="protein sequence ID" value="MCA9757835.1"/>
    <property type="molecule type" value="Genomic_DNA"/>
</dbReference>
<dbReference type="GO" id="GO:0098609">
    <property type="term" value="P:cell-cell adhesion"/>
    <property type="evidence" value="ECO:0007669"/>
    <property type="project" value="TreeGrafter"/>
</dbReference>
<dbReference type="PROSITE" id="PS51470">
    <property type="entry name" value="FG_GAP"/>
    <property type="match status" value="13"/>
</dbReference>
<dbReference type="GO" id="GO:0009897">
    <property type="term" value="C:external side of plasma membrane"/>
    <property type="evidence" value="ECO:0007669"/>
    <property type="project" value="TreeGrafter"/>
</dbReference>
<evidence type="ECO:0000313" key="5">
    <source>
        <dbReference type="EMBL" id="MCA9757835.1"/>
    </source>
</evidence>
<dbReference type="PANTHER" id="PTHR23220">
    <property type="entry name" value="INTEGRIN ALPHA"/>
    <property type="match status" value="1"/>
</dbReference>
<keyword evidence="3" id="KW-0325">Glycoprotein</keyword>
<protein>
    <submittedName>
        <fullName evidence="5">FG-GAP repeat protein</fullName>
    </submittedName>
</protein>
<feature type="domain" description="FlgD/Vpr Ig-like" evidence="4">
    <location>
        <begin position="1105"/>
        <end position="1162"/>
    </location>
</feature>
<name>A0A956SER4_UNCEI</name>
<dbReference type="SUPFAM" id="SSF69318">
    <property type="entry name" value="Integrin alpha N-terminal domain"/>
    <property type="match status" value="4"/>
</dbReference>
<evidence type="ECO:0000256" key="1">
    <source>
        <dbReference type="ARBA" id="ARBA00022729"/>
    </source>
</evidence>
<dbReference type="InterPro" id="IPR025965">
    <property type="entry name" value="FlgD/Vpr_Ig-like"/>
</dbReference>
<dbReference type="PRINTS" id="PR01185">
    <property type="entry name" value="INTEGRINA"/>
</dbReference>
<dbReference type="GO" id="GO:0033627">
    <property type="term" value="P:cell adhesion mediated by integrin"/>
    <property type="evidence" value="ECO:0007669"/>
    <property type="project" value="TreeGrafter"/>
</dbReference>
<dbReference type="InterPro" id="IPR013517">
    <property type="entry name" value="FG-GAP"/>
</dbReference>
<proteinExistence type="predicted"/>
<dbReference type="InterPro" id="IPR028994">
    <property type="entry name" value="Integrin_alpha_N"/>
</dbReference>
<dbReference type="SMART" id="SM00191">
    <property type="entry name" value="Int_alpha"/>
    <property type="match status" value="14"/>
</dbReference>
<dbReference type="AlphaFoldDB" id="A0A956SER4"/>
<evidence type="ECO:0000256" key="3">
    <source>
        <dbReference type="ARBA" id="ARBA00023180"/>
    </source>
</evidence>
<gene>
    <name evidence="5" type="ORF">KDA27_18735</name>
</gene>
<dbReference type="GO" id="GO:0008305">
    <property type="term" value="C:integrin complex"/>
    <property type="evidence" value="ECO:0007669"/>
    <property type="project" value="InterPro"/>
</dbReference>
<dbReference type="GO" id="GO:0007229">
    <property type="term" value="P:integrin-mediated signaling pathway"/>
    <property type="evidence" value="ECO:0007669"/>
    <property type="project" value="TreeGrafter"/>
</dbReference>
<dbReference type="InterPro" id="IPR013519">
    <property type="entry name" value="Int_alpha_beta-p"/>
</dbReference>
<sequence>MPARASQSSQRHPVPRACRAPLVAIGTSAFLLNLLAGISFAGGAQADDPLWLSASASNPSGTGAFEDAAPPFAGAGPDAARPLPSPIPDWSAADGSAGNFFGYEVSPAGDVDGDGYSDVLVSCPGLNGDDGGAFVYCGGPDGLSAGYCWLGEGTQAGRQYAISGAGAGDVNGDGYDDVLVGAWGYDYLGASNTLEGAAFLYFGSASGPSATPDWETHGDVEDMQLGETVATAGDVNGDGYDDILVGAHRFGNGLVRLFLGSPSGPSPTPDWSYTPGSSGNFGYDIATAGDVNGDGYDDIVVGSPSYGSGGRVFVFFGSGTGLSPTPDWTADGPSSSSFGSGVSTAGDVDGDGYADLVIGAQSYSQQTGRAWLYFGSASGPSSQIDFAPSLPIGAAFGRDVRAAGDVNGDGFADVLVGAYMYDGSQSEEGRAFLFLGGVNGFSGSAYWTAAPNPTAGGWFGRSVSGVGDVNGDGHGDIVIGAPGEDLGAAQGGAVHAFYGASQGVSVGPYTIQVSAQTDARLGYAVAYAGDLNGDGLGDIVTGAPTHDQSFTDEGTFLVFHGATSEDGCLDYVTQRYGGQNTAFLGTSLGRAGDVNGDGFDDLVVSAPRYATSFTNEGAVYVYQGSPSGISSSPDWTTVGGVASAFYGYSVAGAGDVNGDGFADVLVGAIGYSNTYSGQGAAFLFFGSEAGLATSPSWTVEGPGATTSLGGNVAGVGDLNGDGYSDIAVSVRGYDGAFTDEGAIFVYFGSADGPGVDPDWITSGGEDNLRMDQVAGAGDVNGDGYGDLLIGTPYFWGDAILDGRAECYFGSPSGPASTPDWTVYGGQEGAWLGNRVAAAGDVNRDGYSDVVISAQQWDDTHTDEGAIFLYHGGPGGLTFASMHSSFQQDALLGYSVAAGGDLNGDGFGDVLAGAVDYDGNVVDTGALFVYLGNSRSAPGGGSDLRPHQKSTGGTGIALLGRSDAPDRFVLSLNGRSPMGRGLVRAEWRVAETGTSLEGEPVQSGGWYDSGAPTAPGGSAASIEDLVLGLTPEALHHWQVRIRTRSLYAPASSWMSLAPAGASMAHVRTGGGASTVGPIDPGPVLTHLERIQPNPIVTSATLSLRMQTAEQVRLTAHDVTGREVATILNRRLAPGSHLVSWNGSDDDGRRLPSGLYLVRLSTSNTVEVRKVWIVE</sequence>
<reference evidence="5" key="1">
    <citation type="submission" date="2020-04" db="EMBL/GenBank/DDBJ databases">
        <authorList>
            <person name="Zhang T."/>
        </authorList>
    </citation>
    <scope>NUCLEOTIDE SEQUENCE</scope>
    <source>
        <strain evidence="5">HKST-UBA02</strain>
    </source>
</reference>